<feature type="compositionally biased region" description="Polar residues" evidence="1">
    <location>
        <begin position="60"/>
        <end position="73"/>
    </location>
</feature>
<sequence length="125" mass="13413">MSGLEIPQPVVVGPLLGDLCLENPVFLLLMGRRGGLSYSKEGGRQRGQRRTRTRGRTPYARQTSSAKLSTTSWGPEIGRGQPWGGLCFGGSFARLERRRVCREAEGKGSSVKMQGAGTVGISGHP</sequence>
<dbReference type="EMBL" id="OX395143">
    <property type="protein sequence ID" value="CAI5798400.1"/>
    <property type="molecule type" value="Genomic_DNA"/>
</dbReference>
<proteinExistence type="predicted"/>
<organism evidence="2 3">
    <name type="scientific">Podarcis lilfordi</name>
    <name type="common">Lilford's wall lizard</name>
    <dbReference type="NCBI Taxonomy" id="74358"/>
    <lineage>
        <taxon>Eukaryota</taxon>
        <taxon>Metazoa</taxon>
        <taxon>Chordata</taxon>
        <taxon>Craniata</taxon>
        <taxon>Vertebrata</taxon>
        <taxon>Euteleostomi</taxon>
        <taxon>Lepidosauria</taxon>
        <taxon>Squamata</taxon>
        <taxon>Bifurcata</taxon>
        <taxon>Unidentata</taxon>
        <taxon>Episquamata</taxon>
        <taxon>Laterata</taxon>
        <taxon>Lacertibaenia</taxon>
        <taxon>Lacertidae</taxon>
        <taxon>Podarcis</taxon>
    </lineage>
</organism>
<evidence type="ECO:0000313" key="3">
    <source>
        <dbReference type="Proteomes" id="UP001178461"/>
    </source>
</evidence>
<name>A0AA35PUA3_9SAUR</name>
<reference evidence="2" key="1">
    <citation type="submission" date="2022-12" db="EMBL/GenBank/DDBJ databases">
        <authorList>
            <person name="Alioto T."/>
            <person name="Alioto T."/>
            <person name="Gomez Garrido J."/>
        </authorList>
    </citation>
    <scope>NUCLEOTIDE SEQUENCE</scope>
</reference>
<dbReference type="Proteomes" id="UP001178461">
    <property type="component" value="Chromosome 16"/>
</dbReference>
<evidence type="ECO:0000313" key="2">
    <source>
        <dbReference type="EMBL" id="CAI5798400.1"/>
    </source>
</evidence>
<keyword evidence="3" id="KW-1185">Reference proteome</keyword>
<protein>
    <submittedName>
        <fullName evidence="2">Uncharacterized protein</fullName>
    </submittedName>
</protein>
<feature type="region of interest" description="Disordered" evidence="1">
    <location>
        <begin position="36"/>
        <end position="77"/>
    </location>
</feature>
<feature type="compositionally biased region" description="Basic residues" evidence="1">
    <location>
        <begin position="46"/>
        <end position="55"/>
    </location>
</feature>
<gene>
    <name evidence="2" type="ORF">PODLI_1B010599</name>
</gene>
<accession>A0AA35PUA3</accession>
<evidence type="ECO:0000256" key="1">
    <source>
        <dbReference type="SAM" id="MobiDB-lite"/>
    </source>
</evidence>
<feature type="region of interest" description="Disordered" evidence="1">
    <location>
        <begin position="103"/>
        <end position="125"/>
    </location>
</feature>
<dbReference type="AlphaFoldDB" id="A0AA35PUA3"/>